<dbReference type="Proteomes" id="UP000006078">
    <property type="component" value="Unassembled WGS sequence"/>
</dbReference>
<proteinExistence type="inferred from homology"/>
<evidence type="ECO:0000313" key="9">
    <source>
        <dbReference type="EMBL" id="EJZ82345.1"/>
    </source>
</evidence>
<feature type="active site" description="Proton donor" evidence="7">
    <location>
        <position position="89"/>
    </location>
</feature>
<dbReference type="OrthoDB" id="9809709at2"/>
<comment type="catalytic activity">
    <reaction evidence="6 7">
        <text>(2S)-2-hydroxy-3-oxobutyl phosphate + 5-amino-6-(D-ribitylamino)uracil = 6,7-dimethyl-8-(1-D-ribityl)lumazine + phosphate + 2 H2O + H(+)</text>
        <dbReference type="Rhea" id="RHEA:26152"/>
        <dbReference type="ChEBI" id="CHEBI:15377"/>
        <dbReference type="ChEBI" id="CHEBI:15378"/>
        <dbReference type="ChEBI" id="CHEBI:15934"/>
        <dbReference type="ChEBI" id="CHEBI:43474"/>
        <dbReference type="ChEBI" id="CHEBI:58201"/>
        <dbReference type="ChEBI" id="CHEBI:58830"/>
        <dbReference type="EC" id="2.5.1.78"/>
    </reaction>
</comment>
<evidence type="ECO:0000256" key="1">
    <source>
        <dbReference type="ARBA" id="ARBA00004917"/>
    </source>
</evidence>
<evidence type="ECO:0000256" key="3">
    <source>
        <dbReference type="ARBA" id="ARBA00012664"/>
    </source>
</evidence>
<evidence type="ECO:0000313" key="8">
    <source>
        <dbReference type="EMBL" id="CCI83517.1"/>
    </source>
</evidence>
<sequence>MSKAGSPDQGALKVRAEGLRVAVVTSSWNAEVCEQLHERAVATLREAGAAPTELRVAGALEIPVVAQRAARSHDAVVALGCVLRGGTPHFDYVCQSVTEGLTRVALDEETPVANGILTVESQEQALDRAGFEGSAEDKGAEAAQAALHTAVLLAGLS</sequence>
<keyword evidence="5 7" id="KW-0808">Transferase</keyword>
<feature type="binding site" evidence="7">
    <location>
        <begin position="59"/>
        <end position="61"/>
    </location>
    <ligand>
        <name>5-amino-6-(D-ribitylamino)uracil</name>
        <dbReference type="ChEBI" id="CHEBI:15934"/>
    </ligand>
</feature>
<dbReference type="PANTHER" id="PTHR21058">
    <property type="entry name" value="6,7-DIMETHYL-8-RIBITYLLUMAZINE SYNTHASE DMRL SYNTHASE LUMAZINE SYNTHASE"/>
    <property type="match status" value="1"/>
</dbReference>
<evidence type="ECO:0000256" key="5">
    <source>
        <dbReference type="ARBA" id="ARBA00022679"/>
    </source>
</evidence>
<dbReference type="HOGENOM" id="CLU_089358_1_2_11"/>
<dbReference type="EMBL" id="CAJZ01000112">
    <property type="protein sequence ID" value="CCI83517.1"/>
    <property type="molecule type" value="Genomic_DNA"/>
</dbReference>
<dbReference type="GO" id="GO:0000906">
    <property type="term" value="F:6,7-dimethyl-8-ribityllumazine synthase activity"/>
    <property type="evidence" value="ECO:0007669"/>
    <property type="project" value="UniProtKB-UniRule"/>
</dbReference>
<dbReference type="SUPFAM" id="SSF52121">
    <property type="entry name" value="Lumazine synthase"/>
    <property type="match status" value="1"/>
</dbReference>
<dbReference type="GO" id="GO:0009231">
    <property type="term" value="P:riboflavin biosynthetic process"/>
    <property type="evidence" value="ECO:0007669"/>
    <property type="project" value="UniProtKB-UniRule"/>
</dbReference>
<comment type="pathway">
    <text evidence="1 7">Cofactor biosynthesis; riboflavin biosynthesis; riboflavin from 2-hydroxy-3-oxobutyl phosphate and 5-amino-6-(D-ribitylamino)uracil: step 1/2.</text>
</comment>
<evidence type="ECO:0000313" key="11">
    <source>
        <dbReference type="Proteomes" id="UP000011016"/>
    </source>
</evidence>
<dbReference type="InterPro" id="IPR034964">
    <property type="entry name" value="LS"/>
</dbReference>
<dbReference type="PANTHER" id="PTHR21058:SF0">
    <property type="entry name" value="6,7-DIMETHYL-8-RIBITYLLUMAZINE SYNTHASE"/>
    <property type="match status" value="1"/>
</dbReference>
<accession>I7L908</accession>
<protein>
    <recommendedName>
        <fullName evidence="3 7">6,7-dimethyl-8-ribityllumazine synthase</fullName>
        <shortName evidence="7">DMRL synthase</shortName>
        <shortName evidence="7">LS</shortName>
        <shortName evidence="7">Lumazine synthase</shortName>
        <ecNumber evidence="3 7">2.5.1.78</ecNumber>
    </recommendedName>
</protein>
<comment type="similarity">
    <text evidence="2 7">Belongs to the DMRL synthase family.</text>
</comment>
<comment type="function">
    <text evidence="7">Catalyzes the formation of 6,7-dimethyl-8-ribityllumazine by condensation of 5-amino-6-(D-ribitylamino)uracil with 3,4-dihydroxy-2-butanone 4-phosphate. This is the penultimate step in the biosynthesis of riboflavin.</text>
</comment>
<evidence type="ECO:0000256" key="4">
    <source>
        <dbReference type="ARBA" id="ARBA00022619"/>
    </source>
</evidence>
<feature type="binding site" evidence="7">
    <location>
        <position position="114"/>
    </location>
    <ligand>
        <name>5-amino-6-(D-ribitylamino)uracil</name>
        <dbReference type="ChEBI" id="CHEBI:15934"/>
    </ligand>
</feature>
<feature type="binding site" evidence="7">
    <location>
        <position position="128"/>
    </location>
    <ligand>
        <name>(2S)-2-hydroxy-3-oxobutyl phosphate</name>
        <dbReference type="ChEBI" id="CHEBI:58830"/>
    </ligand>
</feature>
<keyword evidence="4 7" id="KW-0686">Riboflavin biosynthesis</keyword>
<dbReference type="Gene3D" id="3.40.50.960">
    <property type="entry name" value="Lumazine/riboflavin synthase"/>
    <property type="match status" value="1"/>
</dbReference>
<feature type="binding site" evidence="7">
    <location>
        <begin position="86"/>
        <end position="87"/>
    </location>
    <ligand>
        <name>(2S)-2-hydroxy-3-oxobutyl phosphate</name>
        <dbReference type="ChEBI" id="CHEBI:58830"/>
    </ligand>
</feature>
<dbReference type="Pfam" id="PF00885">
    <property type="entry name" value="DMRL_synthase"/>
    <property type="match status" value="1"/>
</dbReference>
<gene>
    <name evidence="7 8" type="primary">ribH</name>
    <name evidence="8" type="ORF">BN46_0785</name>
    <name evidence="9" type="ORF">HMPREF9719_00716</name>
</gene>
<reference evidence="9 10" key="2">
    <citation type="submission" date="2012-08" db="EMBL/GenBank/DDBJ databases">
        <title>The Genome Sequence of Turicella otitidis ATCC 51513.</title>
        <authorList>
            <consortium name="The Broad Institute Genome Sequencing Platform"/>
            <person name="Earl A."/>
            <person name="Ward D."/>
            <person name="Feldgarden M."/>
            <person name="Gevers D."/>
            <person name="Huys G."/>
            <person name="Walker B."/>
            <person name="Young S.K."/>
            <person name="Zeng Q."/>
            <person name="Gargeya S."/>
            <person name="Fitzgerald M."/>
            <person name="Haas B."/>
            <person name="Abouelleil A."/>
            <person name="Alvarado L."/>
            <person name="Arachchi H.M."/>
            <person name="Berlin A.M."/>
            <person name="Chapman S.B."/>
            <person name="Goldberg J."/>
            <person name="Griggs A."/>
            <person name="Gujja S."/>
            <person name="Hansen M."/>
            <person name="Howarth C."/>
            <person name="Imamovic A."/>
            <person name="Larimer J."/>
            <person name="McCowen C."/>
            <person name="Montmayeur A."/>
            <person name="Murphy C."/>
            <person name="Neiman D."/>
            <person name="Pearson M."/>
            <person name="Priest M."/>
            <person name="Roberts A."/>
            <person name="Saif S."/>
            <person name="Shea T."/>
            <person name="Sisk P."/>
            <person name="Sykes S."/>
            <person name="Wortman J."/>
            <person name="Nusbaum C."/>
            <person name="Birren B."/>
        </authorList>
    </citation>
    <scope>NUCLEOTIDE SEQUENCE [LARGE SCALE GENOMIC DNA]</scope>
    <source>
        <strain evidence="9 10">ATCC 51513</strain>
    </source>
</reference>
<dbReference type="InterPro" id="IPR036467">
    <property type="entry name" value="LS/RS_sf"/>
</dbReference>
<dbReference type="AlphaFoldDB" id="I7L908"/>
<evidence type="ECO:0000256" key="6">
    <source>
        <dbReference type="ARBA" id="ARBA00048785"/>
    </source>
</evidence>
<feature type="binding site" evidence="7">
    <location>
        <begin position="81"/>
        <end position="83"/>
    </location>
    <ligand>
        <name>5-amino-6-(D-ribitylamino)uracil</name>
        <dbReference type="ChEBI" id="CHEBI:15934"/>
    </ligand>
</feature>
<dbReference type="EC" id="2.5.1.78" evidence="3 7"/>
<dbReference type="eggNOG" id="COG0054">
    <property type="taxonomic scope" value="Bacteria"/>
</dbReference>
<reference evidence="8 11" key="1">
    <citation type="journal article" date="2012" name="J. Bacteriol.">
        <title>Draft Genome Sequence of Turicella otitidis ATCC 51513, Isolated from Middle Ear Fluid from a Child with Otitis Media.</title>
        <authorList>
            <person name="Brinkrolf K."/>
            <person name="Schneider J."/>
            <person name="Knecht M."/>
            <person name="Ruckert C."/>
            <person name="Tauch A."/>
        </authorList>
    </citation>
    <scope>NUCLEOTIDE SEQUENCE [LARGE SCALE GENOMIC DNA]</scope>
    <source>
        <strain evidence="8 11">ATCC 51513</strain>
    </source>
</reference>
<organism evidence="8 11">
    <name type="scientific">Corynebacterium otitidis ATCC 51513</name>
    <dbReference type="NCBI Taxonomy" id="883169"/>
    <lineage>
        <taxon>Bacteria</taxon>
        <taxon>Bacillati</taxon>
        <taxon>Actinomycetota</taxon>
        <taxon>Actinomycetes</taxon>
        <taxon>Mycobacteriales</taxon>
        <taxon>Corynebacteriaceae</taxon>
        <taxon>Corynebacterium</taxon>
    </lineage>
</organism>
<dbReference type="RefSeq" id="WP_004600606.1">
    <property type="nucleotide sequence ID" value="NZ_HF541866.1"/>
</dbReference>
<dbReference type="UniPathway" id="UPA00275">
    <property type="reaction ID" value="UER00404"/>
</dbReference>
<dbReference type="InterPro" id="IPR002180">
    <property type="entry name" value="LS/RS"/>
</dbReference>
<evidence type="ECO:0000256" key="7">
    <source>
        <dbReference type="HAMAP-Rule" id="MF_00178"/>
    </source>
</evidence>
<dbReference type="NCBIfam" id="TIGR00114">
    <property type="entry name" value="lumazine-synth"/>
    <property type="match status" value="1"/>
</dbReference>
<dbReference type="CDD" id="cd09209">
    <property type="entry name" value="Lumazine_synthase-I"/>
    <property type="match status" value="1"/>
</dbReference>
<dbReference type="HAMAP" id="MF_00178">
    <property type="entry name" value="Lumazine_synth"/>
    <property type="match status" value="1"/>
</dbReference>
<dbReference type="GO" id="GO:0005829">
    <property type="term" value="C:cytosol"/>
    <property type="evidence" value="ECO:0007669"/>
    <property type="project" value="TreeGrafter"/>
</dbReference>
<evidence type="ECO:0000313" key="10">
    <source>
        <dbReference type="Proteomes" id="UP000006078"/>
    </source>
</evidence>
<evidence type="ECO:0000256" key="2">
    <source>
        <dbReference type="ARBA" id="ARBA00007424"/>
    </source>
</evidence>
<dbReference type="PATRIC" id="fig|883169.3.peg.685"/>
<feature type="binding site" evidence="7">
    <location>
        <position position="28"/>
    </location>
    <ligand>
        <name>5-amino-6-(D-ribitylamino)uracil</name>
        <dbReference type="ChEBI" id="CHEBI:15934"/>
    </ligand>
</feature>
<dbReference type="STRING" id="29321.AAV33_00020"/>
<name>I7L908_9CORY</name>
<dbReference type="Proteomes" id="UP000011016">
    <property type="component" value="Unassembled WGS sequence"/>
</dbReference>
<dbReference type="GO" id="GO:0009349">
    <property type="term" value="C:riboflavin synthase complex"/>
    <property type="evidence" value="ECO:0007669"/>
    <property type="project" value="UniProtKB-UniRule"/>
</dbReference>
<comment type="caution">
    <text evidence="8">The sequence shown here is derived from an EMBL/GenBank/DDBJ whole genome shotgun (WGS) entry which is preliminary data.</text>
</comment>
<keyword evidence="10" id="KW-1185">Reference proteome</keyword>
<dbReference type="EMBL" id="AHAE01000033">
    <property type="protein sequence ID" value="EJZ82345.1"/>
    <property type="molecule type" value="Genomic_DNA"/>
</dbReference>